<dbReference type="EMBL" id="JBHTBJ010000065">
    <property type="protein sequence ID" value="MFC7279910.1"/>
    <property type="molecule type" value="Genomic_DNA"/>
</dbReference>
<sequence>MRTRIVLSTGVLALGLGLAGCGGGDPAAQPSTASTENKAVKYSECMRQNGVPSFPDPDANGRIRVQAGPGTGLDPQSDTFKQAQQTCKEYAPQGAGAPGSAQQQADMLKFVQCMRQNGVPNMPDPQPDGGMIISRKDGVDPQSQAFQDAQEKCRDLAPGGAAGS</sequence>
<keyword evidence="3" id="KW-1185">Reference proteome</keyword>
<dbReference type="Proteomes" id="UP001596548">
    <property type="component" value="Unassembled WGS sequence"/>
</dbReference>
<organism evidence="2 3">
    <name type="scientific">Paractinoplanes rhizophilus</name>
    <dbReference type="NCBI Taxonomy" id="1416877"/>
    <lineage>
        <taxon>Bacteria</taxon>
        <taxon>Bacillati</taxon>
        <taxon>Actinomycetota</taxon>
        <taxon>Actinomycetes</taxon>
        <taxon>Micromonosporales</taxon>
        <taxon>Micromonosporaceae</taxon>
        <taxon>Paractinoplanes</taxon>
    </lineage>
</organism>
<dbReference type="RefSeq" id="WP_378977690.1">
    <property type="nucleotide sequence ID" value="NZ_JBHTBJ010000065.1"/>
</dbReference>
<feature type="region of interest" description="Disordered" evidence="1">
    <location>
        <begin position="48"/>
        <end position="82"/>
    </location>
</feature>
<gene>
    <name evidence="2" type="ORF">ACFQS1_38635</name>
</gene>
<dbReference type="PROSITE" id="PS51257">
    <property type="entry name" value="PROKAR_LIPOPROTEIN"/>
    <property type="match status" value="1"/>
</dbReference>
<reference evidence="3" key="1">
    <citation type="journal article" date="2019" name="Int. J. Syst. Evol. Microbiol.">
        <title>The Global Catalogue of Microorganisms (GCM) 10K type strain sequencing project: providing services to taxonomists for standard genome sequencing and annotation.</title>
        <authorList>
            <consortium name="The Broad Institute Genomics Platform"/>
            <consortium name="The Broad Institute Genome Sequencing Center for Infectious Disease"/>
            <person name="Wu L."/>
            <person name="Ma J."/>
        </authorList>
    </citation>
    <scope>NUCLEOTIDE SEQUENCE [LARGE SCALE GENOMIC DNA]</scope>
    <source>
        <strain evidence="3">XZYJT-10</strain>
    </source>
</reference>
<accession>A0ABW2I4U0</accession>
<evidence type="ECO:0000313" key="3">
    <source>
        <dbReference type="Proteomes" id="UP001596548"/>
    </source>
</evidence>
<comment type="caution">
    <text evidence="2">The sequence shown here is derived from an EMBL/GenBank/DDBJ whole genome shotgun (WGS) entry which is preliminary data.</text>
</comment>
<evidence type="ECO:0000256" key="1">
    <source>
        <dbReference type="SAM" id="MobiDB-lite"/>
    </source>
</evidence>
<feature type="region of interest" description="Disordered" evidence="1">
    <location>
        <begin position="116"/>
        <end position="164"/>
    </location>
</feature>
<proteinExistence type="predicted"/>
<name>A0ABW2I4U0_9ACTN</name>
<evidence type="ECO:0000313" key="2">
    <source>
        <dbReference type="EMBL" id="MFC7279910.1"/>
    </source>
</evidence>
<protein>
    <submittedName>
        <fullName evidence="2">Uncharacterized protein</fullName>
    </submittedName>
</protein>